<dbReference type="InterPro" id="IPR005532">
    <property type="entry name" value="SUMF_dom"/>
</dbReference>
<dbReference type="Proteomes" id="UP000000557">
    <property type="component" value="Chromosome"/>
</dbReference>
<dbReference type="InterPro" id="IPR024775">
    <property type="entry name" value="DinB-like"/>
</dbReference>
<dbReference type="InterPro" id="IPR042095">
    <property type="entry name" value="SUMF_sf"/>
</dbReference>
<dbReference type="RefSeq" id="WP_011141636.1">
    <property type="nucleotide sequence ID" value="NC_005125.1"/>
</dbReference>
<dbReference type="Gene3D" id="1.20.120.450">
    <property type="entry name" value="dinb family like domain"/>
    <property type="match status" value="1"/>
</dbReference>
<evidence type="ECO:0000259" key="5">
    <source>
        <dbReference type="Pfam" id="PF12867"/>
    </source>
</evidence>
<dbReference type="eggNOG" id="COG1262">
    <property type="taxonomic scope" value="Bacteria"/>
</dbReference>
<keyword evidence="2" id="KW-0408">Iron</keyword>
<reference evidence="6 7" key="2">
    <citation type="journal article" date="2003" name="DNA Res.">
        <title>Complete genome structure of Gloeobacter violaceus PCC 7421, a cyanobacterium that lacks thylakoids (supplement).</title>
        <authorList>
            <person name="Nakamura Y."/>
            <person name="Kaneko T."/>
            <person name="Sato S."/>
            <person name="Mimuro M."/>
            <person name="Miyashita H."/>
            <person name="Tsuchiya T."/>
            <person name="Sasamoto S."/>
            <person name="Watanabe A."/>
            <person name="Kawashima K."/>
            <person name="Kishida Y."/>
            <person name="Kiyokawa C."/>
            <person name="Kohara M."/>
            <person name="Matsumoto M."/>
            <person name="Matsuno A."/>
            <person name="Nakazaki N."/>
            <person name="Shimpo S."/>
            <person name="Takeuchi C."/>
            <person name="Yamada M."/>
            <person name="Tabata S."/>
        </authorList>
    </citation>
    <scope>NUCLEOTIDE SEQUENCE [LARGE SCALE GENOMIC DNA]</scope>
    <source>
        <strain evidence="7">ATCC 29082 / PCC 7421</strain>
    </source>
</reference>
<dbReference type="InterPro" id="IPR034660">
    <property type="entry name" value="DinB/YfiT-like"/>
</dbReference>
<feature type="domain" description="DinB-like" evidence="5">
    <location>
        <begin position="22"/>
        <end position="144"/>
    </location>
</feature>
<dbReference type="SUPFAM" id="SSF109854">
    <property type="entry name" value="DinB/YfiT-like putative metalloenzymes"/>
    <property type="match status" value="1"/>
</dbReference>
<evidence type="ECO:0000259" key="4">
    <source>
        <dbReference type="Pfam" id="PF03781"/>
    </source>
</evidence>
<reference evidence="6 7" key="1">
    <citation type="journal article" date="2003" name="DNA Res.">
        <title>Complete genome structure of Gloeobacter violaceus PCC 7421, a cyanobacterium that lacks thylakoids.</title>
        <authorList>
            <person name="Nakamura Y."/>
            <person name="Kaneko T."/>
            <person name="Sato S."/>
            <person name="Mimuro M."/>
            <person name="Miyashita H."/>
            <person name="Tsuchiya T."/>
            <person name="Sasamoto S."/>
            <person name="Watanabe A."/>
            <person name="Kawashima K."/>
            <person name="Kishida Y."/>
            <person name="Kiyokawa C."/>
            <person name="Kohara M."/>
            <person name="Matsumoto M."/>
            <person name="Matsuno A."/>
            <person name="Nakazaki N."/>
            <person name="Shimpo S."/>
            <person name="Takeuchi C."/>
            <person name="Yamada M."/>
            <person name="Tabata S."/>
        </authorList>
    </citation>
    <scope>NUCLEOTIDE SEQUENCE [LARGE SCALE GENOMIC DNA]</scope>
    <source>
        <strain evidence="7">ATCC 29082 / PCC 7421</strain>
    </source>
</reference>
<dbReference type="PhylomeDB" id="Q7NK43"/>
<dbReference type="Pfam" id="PF12867">
    <property type="entry name" value="DinB_2"/>
    <property type="match status" value="1"/>
</dbReference>
<proteinExistence type="predicted"/>
<dbReference type="InterPro" id="IPR051043">
    <property type="entry name" value="Sulfatase_Mod_Factor_Kinase"/>
</dbReference>
<dbReference type="PATRIC" id="fig|251221.4.peg.1671"/>
<evidence type="ECO:0000256" key="3">
    <source>
        <dbReference type="ARBA" id="ARBA00037882"/>
    </source>
</evidence>
<dbReference type="EMBL" id="BA000045">
    <property type="protein sequence ID" value="BAC89578.1"/>
    <property type="molecule type" value="Genomic_DNA"/>
</dbReference>
<evidence type="ECO:0000313" key="6">
    <source>
        <dbReference type="EMBL" id="BAC89578.1"/>
    </source>
</evidence>
<sequence length="405" mass="45767">MVQEPVQIAASRARFLPQRLFATREATFAMLAGVEREHFCRQAHPDYSPVGWHLGHIAFTEGLWILERCAGLPRPAPEFGRIFAVDALPKAQRTSLPATAEIYGYVRQVREQVLACLDREPGLSAEARLWHFLVQHESQHAETMRWLLQLLTPTPAGEAIFSGADTDEMIRVEPGEALMGSDATEALDNERPARQVHLEGYWIDRYPVTQRQFQAFIDTGGYGEPHFWSASGRRWLSQHPVHRPLYWSAPDDRPVMGVSYYEAEAYARFACKRLPTEAEWEKAARYDPTRGTFRTYPWGEVPPEAGRTGTGRAAVGIHPAGRSALGLDDLLGNVWEWTATWFHPYPGFVSYPYTGYSAAYFDDGHRVLKGGSWASGPAVLRPSFRNWYEPAQRVPFAGFRCARSL</sequence>
<keyword evidence="1" id="KW-0560">Oxidoreductase</keyword>
<keyword evidence="7" id="KW-1185">Reference proteome</keyword>
<dbReference type="InParanoid" id="Q7NK43"/>
<dbReference type="SUPFAM" id="SSF56436">
    <property type="entry name" value="C-type lectin-like"/>
    <property type="match status" value="1"/>
</dbReference>
<dbReference type="Pfam" id="PF03781">
    <property type="entry name" value="FGE-sulfatase"/>
    <property type="match status" value="1"/>
</dbReference>
<dbReference type="Gene3D" id="3.90.1580.10">
    <property type="entry name" value="paralog of FGE (formylglycine-generating enzyme)"/>
    <property type="match status" value="1"/>
</dbReference>
<protein>
    <submittedName>
        <fullName evidence="6">Glr1637 protein</fullName>
    </submittedName>
</protein>
<comment type="pathway">
    <text evidence="3">Amino-acid biosynthesis; ergothioneine biosynthesis.</text>
</comment>
<evidence type="ECO:0000256" key="1">
    <source>
        <dbReference type="ARBA" id="ARBA00023002"/>
    </source>
</evidence>
<evidence type="ECO:0000313" key="7">
    <source>
        <dbReference type="Proteomes" id="UP000000557"/>
    </source>
</evidence>
<dbReference type="KEGG" id="gvi:glr1637"/>
<dbReference type="PANTHER" id="PTHR23150">
    <property type="entry name" value="SULFATASE MODIFYING FACTOR 1, 2"/>
    <property type="match status" value="1"/>
</dbReference>
<dbReference type="EnsemblBacteria" id="BAC89578">
    <property type="protein sequence ID" value="BAC89578"/>
    <property type="gene ID" value="BAC89578"/>
</dbReference>
<organism evidence="6 7">
    <name type="scientific">Gloeobacter violaceus (strain ATCC 29082 / PCC 7421)</name>
    <dbReference type="NCBI Taxonomy" id="251221"/>
    <lineage>
        <taxon>Bacteria</taxon>
        <taxon>Bacillati</taxon>
        <taxon>Cyanobacteriota</taxon>
        <taxon>Cyanophyceae</taxon>
        <taxon>Gloeobacterales</taxon>
        <taxon>Gloeobacteraceae</taxon>
        <taxon>Gloeobacter</taxon>
    </lineage>
</organism>
<dbReference type="InterPro" id="IPR016187">
    <property type="entry name" value="CTDL_fold"/>
</dbReference>
<dbReference type="AlphaFoldDB" id="Q7NK43"/>
<name>Q7NK43_GLOVI</name>
<dbReference type="PANTHER" id="PTHR23150:SF36">
    <property type="entry name" value="HERCYNINE OXYGENASE"/>
    <property type="match status" value="1"/>
</dbReference>
<gene>
    <name evidence="6" type="ordered locus">glr1637</name>
</gene>
<feature type="domain" description="Sulfatase-modifying factor enzyme-like" evidence="4">
    <location>
        <begin position="166"/>
        <end position="403"/>
    </location>
</feature>
<dbReference type="OrthoDB" id="9768004at2"/>
<accession>Q7NK43</accession>
<dbReference type="HOGENOM" id="CLU_012431_9_2_3"/>
<dbReference type="STRING" id="251221.gene:10759127"/>
<evidence type="ECO:0000256" key="2">
    <source>
        <dbReference type="ARBA" id="ARBA00023004"/>
    </source>
</evidence>